<comment type="caution">
    <text evidence="1">The sequence shown here is derived from an EMBL/GenBank/DDBJ whole genome shotgun (WGS) entry which is preliminary data.</text>
</comment>
<organism evidence="1 2">
    <name type="scientific">Acaulospora colombiana</name>
    <dbReference type="NCBI Taxonomy" id="27376"/>
    <lineage>
        <taxon>Eukaryota</taxon>
        <taxon>Fungi</taxon>
        <taxon>Fungi incertae sedis</taxon>
        <taxon>Mucoromycota</taxon>
        <taxon>Glomeromycotina</taxon>
        <taxon>Glomeromycetes</taxon>
        <taxon>Diversisporales</taxon>
        <taxon>Acaulosporaceae</taxon>
        <taxon>Acaulospora</taxon>
    </lineage>
</organism>
<sequence>MASKPCYRFLGEDFQDDQDKAKKVWKRLSNEDKHMYNQLLTCNNVLHDILWENYRYRKLKNEECEYVYTKRGRLEEYSPTFFKPISRNRNHQSMRNNLPTYPTISTHSLLSNNKKVSKEKKKSKSPKSHSSKDSNMTLGTSNHSLPSNDESSEGSNYHDFSPRSPRMILNQPTVSSNDKDNKKSQLPLYMILDMSVLPSKYSKD</sequence>
<name>A0ACA9KS05_9GLOM</name>
<proteinExistence type="predicted"/>
<dbReference type="EMBL" id="CAJVPT010002765">
    <property type="protein sequence ID" value="CAG8487091.1"/>
    <property type="molecule type" value="Genomic_DNA"/>
</dbReference>
<reference evidence="1" key="1">
    <citation type="submission" date="2021-06" db="EMBL/GenBank/DDBJ databases">
        <authorList>
            <person name="Kallberg Y."/>
            <person name="Tangrot J."/>
            <person name="Rosling A."/>
        </authorList>
    </citation>
    <scope>NUCLEOTIDE SEQUENCE</scope>
    <source>
        <strain evidence="1">CL356</strain>
    </source>
</reference>
<protein>
    <submittedName>
        <fullName evidence="1">7945_t:CDS:1</fullName>
    </submittedName>
</protein>
<accession>A0ACA9KS05</accession>
<gene>
    <name evidence="1" type="ORF">ACOLOM_LOCUS2231</name>
</gene>
<keyword evidence="2" id="KW-1185">Reference proteome</keyword>
<evidence type="ECO:0000313" key="2">
    <source>
        <dbReference type="Proteomes" id="UP000789525"/>
    </source>
</evidence>
<evidence type="ECO:0000313" key="1">
    <source>
        <dbReference type="EMBL" id="CAG8487091.1"/>
    </source>
</evidence>
<dbReference type="Proteomes" id="UP000789525">
    <property type="component" value="Unassembled WGS sequence"/>
</dbReference>